<reference evidence="2 3" key="1">
    <citation type="journal article" date="2007" name="Nature">
        <title>Evolution of genes and genomes on the Drosophila phylogeny.</title>
        <authorList>
            <consortium name="Drosophila 12 Genomes Consortium"/>
            <person name="Clark A.G."/>
            <person name="Eisen M.B."/>
            <person name="Smith D.R."/>
            <person name="Bergman C.M."/>
            <person name="Oliver B."/>
            <person name="Markow T.A."/>
            <person name="Kaufman T.C."/>
            <person name="Kellis M."/>
            <person name="Gelbart W."/>
            <person name="Iyer V.N."/>
            <person name="Pollard D.A."/>
            <person name="Sackton T.B."/>
            <person name="Larracuente A.M."/>
            <person name="Singh N.D."/>
            <person name="Abad J.P."/>
            <person name="Abt D.N."/>
            <person name="Adryan B."/>
            <person name="Aguade M."/>
            <person name="Akashi H."/>
            <person name="Anderson W.W."/>
            <person name="Aquadro C.F."/>
            <person name="Ardell D.H."/>
            <person name="Arguello R."/>
            <person name="Artieri C.G."/>
            <person name="Barbash D.A."/>
            <person name="Barker D."/>
            <person name="Barsanti P."/>
            <person name="Batterham P."/>
            <person name="Batzoglou S."/>
            <person name="Begun D."/>
            <person name="Bhutkar A."/>
            <person name="Blanco E."/>
            <person name="Bosak S.A."/>
            <person name="Bradley R.K."/>
            <person name="Brand A.D."/>
            <person name="Brent M.R."/>
            <person name="Brooks A.N."/>
            <person name="Brown R.H."/>
            <person name="Butlin R.K."/>
            <person name="Caggese C."/>
            <person name="Calvi B.R."/>
            <person name="Bernardo de Carvalho A."/>
            <person name="Caspi A."/>
            <person name="Castrezana S."/>
            <person name="Celniker S.E."/>
            <person name="Chang J.L."/>
            <person name="Chapple C."/>
            <person name="Chatterji S."/>
            <person name="Chinwalla A."/>
            <person name="Civetta A."/>
            <person name="Clifton S.W."/>
            <person name="Comeron J.M."/>
            <person name="Costello J.C."/>
            <person name="Coyne J.A."/>
            <person name="Daub J."/>
            <person name="David R.G."/>
            <person name="Delcher A.L."/>
            <person name="Delehaunty K."/>
            <person name="Do C.B."/>
            <person name="Ebling H."/>
            <person name="Edwards K."/>
            <person name="Eickbush T."/>
            <person name="Evans J.D."/>
            <person name="Filipski A."/>
            <person name="Findeiss S."/>
            <person name="Freyhult E."/>
            <person name="Fulton L."/>
            <person name="Fulton R."/>
            <person name="Garcia A.C."/>
            <person name="Gardiner A."/>
            <person name="Garfield D.A."/>
            <person name="Garvin B.E."/>
            <person name="Gibson G."/>
            <person name="Gilbert D."/>
            <person name="Gnerre S."/>
            <person name="Godfrey J."/>
            <person name="Good R."/>
            <person name="Gotea V."/>
            <person name="Gravely B."/>
            <person name="Greenberg A.J."/>
            <person name="Griffiths-Jones S."/>
            <person name="Gross S."/>
            <person name="Guigo R."/>
            <person name="Gustafson E.A."/>
            <person name="Haerty W."/>
            <person name="Hahn M.W."/>
            <person name="Halligan D.L."/>
            <person name="Halpern A.L."/>
            <person name="Halter G.M."/>
            <person name="Han M.V."/>
            <person name="Heger A."/>
            <person name="Hillier L."/>
            <person name="Hinrichs A.S."/>
            <person name="Holmes I."/>
            <person name="Hoskins R.A."/>
            <person name="Hubisz M.J."/>
            <person name="Hultmark D."/>
            <person name="Huntley M.A."/>
            <person name="Jaffe D.B."/>
            <person name="Jagadeeshan S."/>
            <person name="Jeck W.R."/>
            <person name="Johnson J."/>
            <person name="Jones C.D."/>
            <person name="Jordan W.C."/>
            <person name="Karpen G.H."/>
            <person name="Kataoka E."/>
            <person name="Keightley P.D."/>
            <person name="Kheradpour P."/>
            <person name="Kirkness E.F."/>
            <person name="Koerich L.B."/>
            <person name="Kristiansen K."/>
            <person name="Kudrna D."/>
            <person name="Kulathinal R.J."/>
            <person name="Kumar S."/>
            <person name="Kwok R."/>
            <person name="Lander E."/>
            <person name="Langley C.H."/>
            <person name="Lapoint R."/>
            <person name="Lazzaro B.P."/>
            <person name="Lee S.J."/>
            <person name="Levesque L."/>
            <person name="Li R."/>
            <person name="Lin C.F."/>
            <person name="Lin M.F."/>
            <person name="Lindblad-Toh K."/>
            <person name="Llopart A."/>
            <person name="Long M."/>
            <person name="Low L."/>
            <person name="Lozovsky E."/>
            <person name="Lu J."/>
            <person name="Luo M."/>
            <person name="Machado C.A."/>
            <person name="Makalowski W."/>
            <person name="Marzo M."/>
            <person name="Matsuda M."/>
            <person name="Matzkin L."/>
            <person name="McAllister B."/>
            <person name="McBride C.S."/>
            <person name="McKernan B."/>
            <person name="McKernan K."/>
            <person name="Mendez-Lago M."/>
            <person name="Minx P."/>
            <person name="Mollenhauer M.U."/>
            <person name="Montooth K."/>
            <person name="Mount S.M."/>
            <person name="Mu X."/>
            <person name="Myers E."/>
            <person name="Negre B."/>
            <person name="Newfeld S."/>
            <person name="Nielsen R."/>
            <person name="Noor M.A."/>
            <person name="O'Grady P."/>
            <person name="Pachter L."/>
            <person name="Papaceit M."/>
            <person name="Parisi M.J."/>
            <person name="Parisi M."/>
            <person name="Parts L."/>
            <person name="Pedersen J.S."/>
            <person name="Pesole G."/>
            <person name="Phillippy A.M."/>
            <person name="Ponting C.P."/>
            <person name="Pop M."/>
            <person name="Porcelli D."/>
            <person name="Powell J.R."/>
            <person name="Prohaska S."/>
            <person name="Pruitt K."/>
            <person name="Puig M."/>
            <person name="Quesneville H."/>
            <person name="Ram K.R."/>
            <person name="Rand D."/>
            <person name="Rasmussen M.D."/>
            <person name="Reed L.K."/>
            <person name="Reenan R."/>
            <person name="Reily A."/>
            <person name="Remington K.A."/>
            <person name="Rieger T.T."/>
            <person name="Ritchie M.G."/>
            <person name="Robin C."/>
            <person name="Rogers Y.H."/>
            <person name="Rohde C."/>
            <person name="Rozas J."/>
            <person name="Rubenfield M.J."/>
            <person name="Ruiz A."/>
            <person name="Russo S."/>
            <person name="Salzberg S.L."/>
            <person name="Sanchez-Gracia A."/>
            <person name="Saranga D.J."/>
            <person name="Sato H."/>
            <person name="Schaeffer S.W."/>
            <person name="Schatz M.C."/>
            <person name="Schlenke T."/>
            <person name="Schwartz R."/>
            <person name="Segarra C."/>
            <person name="Singh R.S."/>
            <person name="Sirot L."/>
            <person name="Sirota M."/>
            <person name="Sisneros N.B."/>
            <person name="Smith C.D."/>
            <person name="Smith T.F."/>
            <person name="Spieth J."/>
            <person name="Stage D.E."/>
            <person name="Stark A."/>
            <person name="Stephan W."/>
            <person name="Strausberg R.L."/>
            <person name="Strempel S."/>
            <person name="Sturgill D."/>
            <person name="Sutton G."/>
            <person name="Sutton G.G."/>
            <person name="Tao W."/>
            <person name="Teichmann S."/>
            <person name="Tobari Y.N."/>
            <person name="Tomimura Y."/>
            <person name="Tsolas J.M."/>
            <person name="Valente V.L."/>
            <person name="Venter E."/>
            <person name="Venter J.C."/>
            <person name="Vicario S."/>
            <person name="Vieira F.G."/>
            <person name="Vilella A.J."/>
            <person name="Villasante A."/>
            <person name="Walenz B."/>
            <person name="Wang J."/>
            <person name="Wasserman M."/>
            <person name="Watts T."/>
            <person name="Wilson D."/>
            <person name="Wilson R.K."/>
            <person name="Wing R.A."/>
            <person name="Wolfner M.F."/>
            <person name="Wong A."/>
            <person name="Wong G.K."/>
            <person name="Wu C.I."/>
            <person name="Wu G."/>
            <person name="Yamamoto D."/>
            <person name="Yang H.P."/>
            <person name="Yang S.P."/>
            <person name="Yorke J.A."/>
            <person name="Yoshida K."/>
            <person name="Zdobnov E."/>
            <person name="Zhang P."/>
            <person name="Zhang Y."/>
            <person name="Zimin A.V."/>
            <person name="Baldwin J."/>
            <person name="Abdouelleil A."/>
            <person name="Abdulkadir J."/>
            <person name="Abebe A."/>
            <person name="Abera B."/>
            <person name="Abreu J."/>
            <person name="Acer S.C."/>
            <person name="Aftuck L."/>
            <person name="Alexander A."/>
            <person name="An P."/>
            <person name="Anderson E."/>
            <person name="Anderson S."/>
            <person name="Arachi H."/>
            <person name="Azer M."/>
            <person name="Bachantsang P."/>
            <person name="Barry A."/>
            <person name="Bayul T."/>
            <person name="Berlin A."/>
            <person name="Bessette D."/>
            <person name="Bloom T."/>
            <person name="Blye J."/>
            <person name="Boguslavskiy L."/>
            <person name="Bonnet C."/>
            <person name="Boukhgalter B."/>
            <person name="Bourzgui I."/>
            <person name="Brown A."/>
            <person name="Cahill P."/>
            <person name="Channer S."/>
            <person name="Cheshatsang Y."/>
            <person name="Chuda L."/>
            <person name="Citroen M."/>
            <person name="Collymore A."/>
            <person name="Cooke P."/>
            <person name="Costello M."/>
            <person name="D'Aco K."/>
            <person name="Daza R."/>
            <person name="De Haan G."/>
            <person name="DeGray S."/>
            <person name="DeMaso C."/>
            <person name="Dhargay N."/>
            <person name="Dooley K."/>
            <person name="Dooley E."/>
            <person name="Doricent M."/>
            <person name="Dorje P."/>
            <person name="Dorjee K."/>
            <person name="Dupes A."/>
            <person name="Elong R."/>
            <person name="Falk J."/>
            <person name="Farina A."/>
            <person name="Faro S."/>
            <person name="Ferguson D."/>
            <person name="Fisher S."/>
            <person name="Foley C.D."/>
            <person name="Franke A."/>
            <person name="Friedrich D."/>
            <person name="Gadbois L."/>
            <person name="Gearin G."/>
            <person name="Gearin C.R."/>
            <person name="Giannoukos G."/>
            <person name="Goode T."/>
            <person name="Graham J."/>
            <person name="Grandbois E."/>
            <person name="Grewal S."/>
            <person name="Gyaltsen K."/>
            <person name="Hafez N."/>
            <person name="Hagos B."/>
            <person name="Hall J."/>
            <person name="Henson C."/>
            <person name="Hollinger A."/>
            <person name="Honan T."/>
            <person name="Huard M.D."/>
            <person name="Hughes L."/>
            <person name="Hurhula B."/>
            <person name="Husby M.E."/>
            <person name="Kamat A."/>
            <person name="Kanga B."/>
            <person name="Kashin S."/>
            <person name="Khazanovich D."/>
            <person name="Kisner P."/>
            <person name="Lance K."/>
            <person name="Lara M."/>
            <person name="Lee W."/>
            <person name="Lennon N."/>
            <person name="Letendre F."/>
            <person name="LeVine R."/>
            <person name="Lipovsky A."/>
            <person name="Liu X."/>
            <person name="Liu J."/>
            <person name="Liu S."/>
            <person name="Lokyitsang T."/>
            <person name="Lokyitsang Y."/>
            <person name="Lubonja R."/>
            <person name="Lui A."/>
            <person name="MacDonald P."/>
            <person name="Magnisalis V."/>
            <person name="Maru K."/>
            <person name="Matthews C."/>
            <person name="McCusker W."/>
            <person name="McDonough S."/>
            <person name="Mehta T."/>
            <person name="Meldrim J."/>
            <person name="Meneus L."/>
            <person name="Mihai O."/>
            <person name="Mihalev A."/>
            <person name="Mihova T."/>
            <person name="Mittelman R."/>
            <person name="Mlenga V."/>
            <person name="Montmayeur A."/>
            <person name="Mulrain L."/>
            <person name="Navidi A."/>
            <person name="Naylor J."/>
            <person name="Negash T."/>
            <person name="Nguyen T."/>
            <person name="Nguyen N."/>
            <person name="Nicol R."/>
            <person name="Norbu C."/>
            <person name="Norbu N."/>
            <person name="Novod N."/>
            <person name="O'Neill B."/>
            <person name="Osman S."/>
            <person name="Markiewicz E."/>
            <person name="Oyono O.L."/>
            <person name="Patti C."/>
            <person name="Phunkhang P."/>
            <person name="Pierre F."/>
            <person name="Priest M."/>
            <person name="Raghuraman S."/>
            <person name="Rege F."/>
            <person name="Reyes R."/>
            <person name="Rise C."/>
            <person name="Rogov P."/>
            <person name="Ross K."/>
            <person name="Ryan E."/>
            <person name="Settipalli S."/>
            <person name="Shea T."/>
            <person name="Sherpa N."/>
            <person name="Shi L."/>
            <person name="Shih D."/>
            <person name="Sparrow T."/>
            <person name="Spaulding J."/>
            <person name="Stalker J."/>
            <person name="Stange-Thomann N."/>
            <person name="Stavropoulos S."/>
            <person name="Stone C."/>
            <person name="Strader C."/>
            <person name="Tesfaye S."/>
            <person name="Thomson T."/>
            <person name="Thoulutsang Y."/>
            <person name="Thoulutsang D."/>
            <person name="Topham K."/>
            <person name="Topping I."/>
            <person name="Tsamla T."/>
            <person name="Vassiliev H."/>
            <person name="Vo A."/>
            <person name="Wangchuk T."/>
            <person name="Wangdi T."/>
            <person name="Weiand M."/>
            <person name="Wilkinson J."/>
            <person name="Wilson A."/>
            <person name="Yadav S."/>
            <person name="Young G."/>
            <person name="Yu Q."/>
            <person name="Zembek L."/>
            <person name="Zhong D."/>
            <person name="Zimmer A."/>
            <person name="Zwirko Z."/>
            <person name="Jaffe D.B."/>
            <person name="Alvarez P."/>
            <person name="Brockman W."/>
            <person name="Butler J."/>
            <person name="Chin C."/>
            <person name="Gnerre S."/>
            <person name="Grabherr M."/>
            <person name="Kleber M."/>
            <person name="Mauceli E."/>
            <person name="MacCallum I."/>
        </authorList>
    </citation>
    <scope>NUCLEOTIDE SEQUENCE [LARGE SCALE GENOMIC DNA]</scope>
    <source>
        <strain evidence="2 3">TSC#14021-0224.01</strain>
    </source>
</reference>
<dbReference type="Proteomes" id="UP000008711">
    <property type="component" value="Unassembled WGS sequence"/>
</dbReference>
<keyword evidence="1" id="KW-0472">Membrane</keyword>
<dbReference type="AlphaFoldDB" id="B3P7M0"/>
<keyword evidence="1" id="KW-0812">Transmembrane</keyword>
<organism evidence="2 3">
    <name type="scientific">Drosophila erecta</name>
    <name type="common">Fruit fly</name>
    <dbReference type="NCBI Taxonomy" id="7220"/>
    <lineage>
        <taxon>Eukaryota</taxon>
        <taxon>Metazoa</taxon>
        <taxon>Ecdysozoa</taxon>
        <taxon>Arthropoda</taxon>
        <taxon>Hexapoda</taxon>
        <taxon>Insecta</taxon>
        <taxon>Pterygota</taxon>
        <taxon>Neoptera</taxon>
        <taxon>Endopterygota</taxon>
        <taxon>Diptera</taxon>
        <taxon>Brachycera</taxon>
        <taxon>Muscomorpha</taxon>
        <taxon>Ephydroidea</taxon>
        <taxon>Drosophilidae</taxon>
        <taxon>Drosophila</taxon>
        <taxon>Sophophora</taxon>
    </lineage>
</organism>
<accession>B3P7M0</accession>
<evidence type="ECO:0000256" key="1">
    <source>
        <dbReference type="SAM" id="Phobius"/>
    </source>
</evidence>
<proteinExistence type="predicted"/>
<dbReference type="HOGENOM" id="CLU_2212618_0_0_1"/>
<dbReference type="EMBL" id="CH954182">
    <property type="protein sequence ID" value="EDV54181.1"/>
    <property type="molecule type" value="Genomic_DNA"/>
</dbReference>
<name>B3P7M0_DROER</name>
<feature type="transmembrane region" description="Helical" evidence="1">
    <location>
        <begin position="75"/>
        <end position="94"/>
    </location>
</feature>
<keyword evidence="1" id="KW-1133">Transmembrane helix</keyword>
<keyword evidence="3" id="KW-1185">Reference proteome</keyword>
<reference evidence="2 3" key="2">
    <citation type="journal article" date="2008" name="Bioinformatics">
        <title>Assembly reconciliation.</title>
        <authorList>
            <person name="Zimin A.V."/>
            <person name="Smith D.R."/>
            <person name="Sutton G."/>
            <person name="Yorke J.A."/>
        </authorList>
    </citation>
    <scope>NUCLEOTIDE SEQUENCE [LARGE SCALE GENOMIC DNA]</scope>
    <source>
        <strain evidence="2 3">TSC#14021-0224.01</strain>
    </source>
</reference>
<sequence>MFDGHLLAVVFVIPPQPPKSNSLPSAAPPKSQGDIRESSAISALQLRLLLNVCGAALSCQKIETFSGYVRHINRYFVTCIPGGMLVVLLVALPLEVVVVMHPHRAID</sequence>
<gene>
    <name evidence="2" type="primary">Dere\GG12534</name>
    <name evidence="2" type="ORF">Dere_GG12534</name>
</gene>
<evidence type="ECO:0000313" key="2">
    <source>
        <dbReference type="EMBL" id="EDV54181.1"/>
    </source>
</evidence>
<protein>
    <submittedName>
        <fullName evidence="2">GG12534</fullName>
    </submittedName>
</protein>
<evidence type="ECO:0000313" key="3">
    <source>
        <dbReference type="Proteomes" id="UP000008711"/>
    </source>
</evidence>